<dbReference type="EMBL" id="CP135130">
    <property type="protein sequence ID" value="WNP37372.1"/>
    <property type="molecule type" value="Genomic_DNA"/>
</dbReference>
<evidence type="ECO:0000313" key="1">
    <source>
        <dbReference type="EMBL" id="WNL27983.1"/>
    </source>
</evidence>
<evidence type="ECO:0000313" key="3">
    <source>
        <dbReference type="EMBL" id="WNP37372.1"/>
    </source>
</evidence>
<dbReference type="Pfam" id="PF22759">
    <property type="entry name" value="E217_GP41"/>
    <property type="match status" value="1"/>
</dbReference>
<name>A0AA96DM85_9BACT</name>
<dbReference type="EMBL" id="CP134853">
    <property type="protein sequence ID" value="WNL27983.1"/>
    <property type="molecule type" value="Genomic_DNA"/>
</dbReference>
<dbReference type="EMBL" id="CP135131">
    <property type="protein sequence ID" value="WNP39464.1"/>
    <property type="molecule type" value="Genomic_DNA"/>
</dbReference>
<protein>
    <submittedName>
        <fullName evidence="1">Uncharacterized protein</fullName>
    </submittedName>
</protein>
<accession>A0AA96DM85</accession>
<reference evidence="1" key="1">
    <citation type="submission" date="2023-09" db="EMBL/GenBank/DDBJ databases">
        <title>Arcobacter tbilisiensis sp. nov. isolated from chicken meat in Tbilisi, Georgia.</title>
        <authorList>
            <person name="Matthias R."/>
            <person name="Zautner A.E."/>
        </authorList>
    </citation>
    <scope>NUCLEOTIDE SEQUENCE</scope>
    <source>
        <strain evidence="3">LEO 101</strain>
        <strain evidence="1">LEO 49</strain>
        <strain evidence="4">LEO 50</strain>
        <strain evidence="2">LEO 53</strain>
    </source>
</reference>
<gene>
    <name evidence="3" type="ORF">RJG58_06940</name>
    <name evidence="4" type="ORF">RMP69_06940</name>
    <name evidence="1" type="ORF">RMQ65_01155</name>
    <name evidence="2" type="ORF">RMQ67_06940</name>
</gene>
<proteinExistence type="predicted"/>
<sequence length="275" mass="30534">MIDLIRVRVGIEIEGQMTFYENMKIKATGKKFTDPTQNEAEVTISGLNERTRNFILTETSPYTKKSKPSRLTIEAGRVKDGLFLVFNGDIISSNIGMPPDLDLTIKAKTNNSNFAKVVITNGKAQQKLSEIAKIIANNNGLNLNFLAKDKNIANYSYSGTSSKQIKDLQDVGNVNAFVDDKDLIVKDVLSPVKGRRRILNMNTGLVGVPKQTETGAEITYLINDNSLLGGQITLESKFNKPLNGDYVIENLSFNIENEGNNFFYIANCRRLNVKS</sequence>
<organism evidence="1">
    <name type="scientific">Arcobacter sp. AZ-2023</name>
    <dbReference type="NCBI Taxonomy" id="3074453"/>
    <lineage>
        <taxon>Bacteria</taxon>
        <taxon>Pseudomonadati</taxon>
        <taxon>Campylobacterota</taxon>
        <taxon>Epsilonproteobacteria</taxon>
        <taxon>Campylobacterales</taxon>
        <taxon>Arcobacteraceae</taxon>
        <taxon>Arcobacter</taxon>
    </lineage>
</organism>
<dbReference type="InterPro" id="IPR054496">
    <property type="entry name" value="E217_GP41"/>
</dbReference>
<evidence type="ECO:0000313" key="2">
    <source>
        <dbReference type="EMBL" id="WNL31222.1"/>
    </source>
</evidence>
<dbReference type="EMBL" id="CP134855">
    <property type="protein sequence ID" value="WNL31222.1"/>
    <property type="molecule type" value="Genomic_DNA"/>
</dbReference>
<evidence type="ECO:0000313" key="4">
    <source>
        <dbReference type="EMBL" id="WNP39464.1"/>
    </source>
</evidence>
<dbReference type="AlphaFoldDB" id="A0AA96DM85"/>